<evidence type="ECO:0000313" key="1">
    <source>
        <dbReference type="EMBL" id="KAJ8366063.1"/>
    </source>
</evidence>
<sequence>MAGPGIAIRLHEFKETASLNTATSPNRVARQGRDTLGLYPGQLGRVHVAPSTNYRGRFACGELRSEPLRESREHYPESFDLQTLRALQLTREMSGGPDGRSTATSHQEAFGSLSYLYPAPNDRRFTAVSHPAPLSRTDPTAI</sequence>
<comment type="caution">
    <text evidence="1">The sequence shown here is derived from an EMBL/GenBank/DDBJ whole genome shotgun (WGS) entry which is preliminary data.</text>
</comment>
<evidence type="ECO:0000313" key="2">
    <source>
        <dbReference type="Proteomes" id="UP001152622"/>
    </source>
</evidence>
<dbReference type="EMBL" id="JAINUF010000004">
    <property type="protein sequence ID" value="KAJ8366063.1"/>
    <property type="molecule type" value="Genomic_DNA"/>
</dbReference>
<reference evidence="1" key="1">
    <citation type="journal article" date="2023" name="Science">
        <title>Genome structures resolve the early diversification of teleost fishes.</title>
        <authorList>
            <person name="Parey E."/>
            <person name="Louis A."/>
            <person name="Montfort J."/>
            <person name="Bouchez O."/>
            <person name="Roques C."/>
            <person name="Iampietro C."/>
            <person name="Lluch J."/>
            <person name="Castinel A."/>
            <person name="Donnadieu C."/>
            <person name="Desvignes T."/>
            <person name="Floi Bucao C."/>
            <person name="Jouanno E."/>
            <person name="Wen M."/>
            <person name="Mejri S."/>
            <person name="Dirks R."/>
            <person name="Jansen H."/>
            <person name="Henkel C."/>
            <person name="Chen W.J."/>
            <person name="Zahm M."/>
            <person name="Cabau C."/>
            <person name="Klopp C."/>
            <person name="Thompson A.W."/>
            <person name="Robinson-Rechavi M."/>
            <person name="Braasch I."/>
            <person name="Lecointre G."/>
            <person name="Bobe J."/>
            <person name="Postlethwait J.H."/>
            <person name="Berthelot C."/>
            <person name="Roest Crollius H."/>
            <person name="Guiguen Y."/>
        </authorList>
    </citation>
    <scope>NUCLEOTIDE SEQUENCE</scope>
    <source>
        <strain evidence="1">WJC10195</strain>
    </source>
</reference>
<dbReference type="InterPro" id="IPR037668">
    <property type="entry name" value="SPMIP3"/>
</dbReference>
<accession>A0A9Q1J517</accession>
<gene>
    <name evidence="1" type="ORF">SKAU_G00148940</name>
</gene>
<dbReference type="Pfam" id="PF17670">
    <property type="entry name" value="DUF5530"/>
    <property type="match status" value="1"/>
</dbReference>
<organism evidence="1 2">
    <name type="scientific">Synaphobranchus kaupii</name>
    <name type="common">Kaup's arrowtooth eel</name>
    <dbReference type="NCBI Taxonomy" id="118154"/>
    <lineage>
        <taxon>Eukaryota</taxon>
        <taxon>Metazoa</taxon>
        <taxon>Chordata</taxon>
        <taxon>Craniata</taxon>
        <taxon>Vertebrata</taxon>
        <taxon>Euteleostomi</taxon>
        <taxon>Actinopterygii</taxon>
        <taxon>Neopterygii</taxon>
        <taxon>Teleostei</taxon>
        <taxon>Anguilliformes</taxon>
        <taxon>Synaphobranchidae</taxon>
        <taxon>Synaphobranchus</taxon>
    </lineage>
</organism>
<dbReference type="Proteomes" id="UP001152622">
    <property type="component" value="Chromosome 4"/>
</dbReference>
<protein>
    <submittedName>
        <fullName evidence="1">Uncharacterized protein</fullName>
    </submittedName>
</protein>
<name>A0A9Q1J517_SYNKA</name>
<proteinExistence type="predicted"/>
<dbReference type="AlphaFoldDB" id="A0A9Q1J517"/>
<dbReference type="OrthoDB" id="10034627at2759"/>
<keyword evidence="2" id="KW-1185">Reference proteome</keyword>